<protein>
    <submittedName>
        <fullName evidence="2">Uncharacterized protein</fullName>
    </submittedName>
</protein>
<name>A0A4C1YPD8_EUMVA</name>
<feature type="region of interest" description="Disordered" evidence="1">
    <location>
        <begin position="69"/>
        <end position="113"/>
    </location>
</feature>
<dbReference type="Proteomes" id="UP000299102">
    <property type="component" value="Unassembled WGS sequence"/>
</dbReference>
<evidence type="ECO:0000313" key="3">
    <source>
        <dbReference type="Proteomes" id="UP000299102"/>
    </source>
</evidence>
<reference evidence="2 3" key="1">
    <citation type="journal article" date="2019" name="Commun. Biol.">
        <title>The bagworm genome reveals a unique fibroin gene that provides high tensile strength.</title>
        <authorList>
            <person name="Kono N."/>
            <person name="Nakamura H."/>
            <person name="Ohtoshi R."/>
            <person name="Tomita M."/>
            <person name="Numata K."/>
            <person name="Arakawa K."/>
        </authorList>
    </citation>
    <scope>NUCLEOTIDE SEQUENCE [LARGE SCALE GENOMIC DNA]</scope>
</reference>
<evidence type="ECO:0000256" key="1">
    <source>
        <dbReference type="SAM" id="MobiDB-lite"/>
    </source>
</evidence>
<dbReference type="AlphaFoldDB" id="A0A4C1YPD8"/>
<dbReference type="EMBL" id="BGZK01001313">
    <property type="protein sequence ID" value="GBP76990.1"/>
    <property type="molecule type" value="Genomic_DNA"/>
</dbReference>
<gene>
    <name evidence="2" type="ORF">EVAR_57671_1</name>
</gene>
<organism evidence="2 3">
    <name type="scientific">Eumeta variegata</name>
    <name type="common">Bagworm moth</name>
    <name type="synonym">Eumeta japonica</name>
    <dbReference type="NCBI Taxonomy" id="151549"/>
    <lineage>
        <taxon>Eukaryota</taxon>
        <taxon>Metazoa</taxon>
        <taxon>Ecdysozoa</taxon>
        <taxon>Arthropoda</taxon>
        <taxon>Hexapoda</taxon>
        <taxon>Insecta</taxon>
        <taxon>Pterygota</taxon>
        <taxon>Neoptera</taxon>
        <taxon>Endopterygota</taxon>
        <taxon>Lepidoptera</taxon>
        <taxon>Glossata</taxon>
        <taxon>Ditrysia</taxon>
        <taxon>Tineoidea</taxon>
        <taxon>Psychidae</taxon>
        <taxon>Oiketicinae</taxon>
        <taxon>Eumeta</taxon>
    </lineage>
</organism>
<keyword evidence="3" id="KW-1185">Reference proteome</keyword>
<sequence length="113" mass="12464">MLAIHSAQYHTLQCWSNRVGENIALELEDTRDWQRPGNAIIAAKVASAGNNEIFFGRNKARLRGGIRVSDRAGSARRGGNEKRIAQSTSGRVRGPRPATRRARCSTTHETLPL</sequence>
<accession>A0A4C1YPD8</accession>
<feature type="compositionally biased region" description="Polar residues" evidence="1">
    <location>
        <begin position="104"/>
        <end position="113"/>
    </location>
</feature>
<comment type="caution">
    <text evidence="2">The sequence shown here is derived from an EMBL/GenBank/DDBJ whole genome shotgun (WGS) entry which is preliminary data.</text>
</comment>
<proteinExistence type="predicted"/>
<evidence type="ECO:0000313" key="2">
    <source>
        <dbReference type="EMBL" id="GBP76990.1"/>
    </source>
</evidence>